<evidence type="ECO:0000313" key="2">
    <source>
        <dbReference type="EMBL" id="PLC52974.1"/>
    </source>
</evidence>
<dbReference type="GO" id="GO:0003676">
    <property type="term" value="F:nucleic acid binding"/>
    <property type="evidence" value="ECO:0007669"/>
    <property type="project" value="InterPro"/>
</dbReference>
<gene>
    <name evidence="2" type="ORF">CR155_15595</name>
</gene>
<comment type="caution">
    <text evidence="2">The sequence shown here is derived from an EMBL/GenBank/DDBJ whole genome shotgun (WGS) entry which is preliminary data.</text>
</comment>
<evidence type="ECO:0000313" key="3">
    <source>
        <dbReference type="Proteomes" id="UP000234328"/>
    </source>
</evidence>
<dbReference type="CDD" id="cd00085">
    <property type="entry name" value="HNHc"/>
    <property type="match status" value="1"/>
</dbReference>
<dbReference type="AlphaFoldDB" id="A0A2N4UD85"/>
<dbReference type="GO" id="GO:0008270">
    <property type="term" value="F:zinc ion binding"/>
    <property type="evidence" value="ECO:0007669"/>
    <property type="project" value="InterPro"/>
</dbReference>
<keyword evidence="2" id="KW-0255">Endonuclease</keyword>
<accession>A0A2N4UD85</accession>
<keyword evidence="2" id="KW-0378">Hydrolase</keyword>
<feature type="domain" description="HNH" evidence="1">
    <location>
        <begin position="45"/>
        <end position="91"/>
    </location>
</feature>
<dbReference type="EMBL" id="PDNV01000010">
    <property type="protein sequence ID" value="PLC52974.1"/>
    <property type="molecule type" value="Genomic_DNA"/>
</dbReference>
<dbReference type="OrthoDB" id="9802901at2"/>
<evidence type="ECO:0000259" key="1">
    <source>
        <dbReference type="Pfam" id="PF01844"/>
    </source>
</evidence>
<reference evidence="2 3" key="1">
    <citation type="submission" date="2017-10" db="EMBL/GenBank/DDBJ databases">
        <title>Two draft genome sequences of Pusillimonas sp. strains isolated from a nitrate- and radionuclide-contaminated groundwater in Russia.</title>
        <authorList>
            <person name="Grouzdev D.S."/>
            <person name="Tourova T.P."/>
            <person name="Goeva M.A."/>
            <person name="Babich T.L."/>
            <person name="Sokolova D.S."/>
            <person name="Abdullin R."/>
            <person name="Poltaraus A.B."/>
            <person name="Toshchakov S.V."/>
            <person name="Nazina T.N."/>
        </authorList>
    </citation>
    <scope>NUCLEOTIDE SEQUENCE [LARGE SCALE GENOMIC DNA]</scope>
    <source>
        <strain evidence="2 3">JR1/69-2-13</strain>
    </source>
</reference>
<dbReference type="Proteomes" id="UP000234328">
    <property type="component" value="Unassembled WGS sequence"/>
</dbReference>
<proteinExistence type="predicted"/>
<protein>
    <submittedName>
        <fullName evidence="2">HNH endonuclease</fullName>
    </submittedName>
</protein>
<dbReference type="GO" id="GO:0004519">
    <property type="term" value="F:endonuclease activity"/>
    <property type="evidence" value="ECO:0007669"/>
    <property type="project" value="UniProtKB-KW"/>
</dbReference>
<organism evidence="2 3">
    <name type="scientific">Pollutimonas nitritireducens</name>
    <dbReference type="NCBI Taxonomy" id="2045209"/>
    <lineage>
        <taxon>Bacteria</taxon>
        <taxon>Pseudomonadati</taxon>
        <taxon>Pseudomonadota</taxon>
        <taxon>Betaproteobacteria</taxon>
        <taxon>Burkholderiales</taxon>
        <taxon>Alcaligenaceae</taxon>
        <taxon>Pollutimonas</taxon>
    </lineage>
</organism>
<dbReference type="Pfam" id="PF01844">
    <property type="entry name" value="HNH"/>
    <property type="match status" value="1"/>
</dbReference>
<keyword evidence="3" id="KW-1185">Reference proteome</keyword>
<name>A0A2N4UD85_9BURK</name>
<sequence>MKITGRSSSITNAFINSIIPVVPPTDEEIKEALEVLGMDHESYCCAYCGDKATEWDHLRPLVKDKRPTGNISEIHNLIPSCGKCNQSKGNKEWEAWMRSSALLSPASRKISDLEYRIEKIRNYEKWGQPTKIDFEEVVGLLVWEEHWANWEKIQSFMKEAQLLATRINQSVAKAHRHSQSSQLDNAEIKPTGEARLLIDVFDIRHSR</sequence>
<dbReference type="InterPro" id="IPR002711">
    <property type="entry name" value="HNH"/>
</dbReference>
<dbReference type="InterPro" id="IPR003615">
    <property type="entry name" value="HNH_nuc"/>
</dbReference>
<keyword evidence="2" id="KW-0540">Nuclease</keyword>
<dbReference type="Gene3D" id="1.10.30.50">
    <property type="match status" value="1"/>
</dbReference>